<protein>
    <recommendedName>
        <fullName evidence="11">Phosphatidylserine decarboxylase proenzyme</fullName>
        <ecNumber evidence="11">4.1.1.65</ecNumber>
    </recommendedName>
    <component>
        <recommendedName>
            <fullName evidence="11">Phosphatidylserine decarboxylase alpha chain</fullName>
        </recommendedName>
    </component>
    <component>
        <recommendedName>
            <fullName evidence="11">Phosphatidylserine decarboxylase beta chain</fullName>
        </recommendedName>
    </component>
</protein>
<dbReference type="GO" id="GO:0005886">
    <property type="term" value="C:plasma membrane"/>
    <property type="evidence" value="ECO:0007669"/>
    <property type="project" value="UniProtKB-SubCell"/>
</dbReference>
<evidence type="ECO:0000256" key="1">
    <source>
        <dbReference type="ARBA" id="ARBA00022475"/>
    </source>
</evidence>
<keyword evidence="6 11" id="KW-0865">Zymogen</keyword>
<keyword evidence="4 11" id="KW-0443">Lipid metabolism</keyword>
<dbReference type="KEGG" id="naf:GQ61_07670"/>
<comment type="cofactor">
    <cofactor evidence="11">
        <name>pyruvate</name>
        <dbReference type="ChEBI" id="CHEBI:15361"/>
    </cofactor>
    <text evidence="11">Binds 1 pyruvoyl group covalently per subunit.</text>
</comment>
<name>A0A1W6N5S9_9PROT</name>
<proteinExistence type="inferred from homology"/>
<comment type="subunit">
    <text evidence="11">Heterodimer of a large membrane-associated beta subunit and a small pyruvoyl-containing alpha subunit.</text>
</comment>
<keyword evidence="3 11" id="KW-0210">Decarboxylase</keyword>
<dbReference type="STRING" id="1414854.GQ61_07670"/>
<dbReference type="InterPro" id="IPR003817">
    <property type="entry name" value="PS_Dcarbxylase"/>
</dbReference>
<feature type="transmembrane region" description="Helical" evidence="12">
    <location>
        <begin position="33"/>
        <end position="49"/>
    </location>
</feature>
<comment type="catalytic activity">
    <reaction evidence="11">
        <text>a 1,2-diacyl-sn-glycero-3-phospho-L-serine + H(+) = a 1,2-diacyl-sn-glycero-3-phosphoethanolamine + CO2</text>
        <dbReference type="Rhea" id="RHEA:20828"/>
        <dbReference type="ChEBI" id="CHEBI:15378"/>
        <dbReference type="ChEBI" id="CHEBI:16526"/>
        <dbReference type="ChEBI" id="CHEBI:57262"/>
        <dbReference type="ChEBI" id="CHEBI:64612"/>
        <dbReference type="EC" id="4.1.1.65"/>
    </reaction>
</comment>
<keyword evidence="1 11" id="KW-1003">Cell membrane</keyword>
<keyword evidence="5 11" id="KW-0472">Membrane</keyword>
<dbReference type="PANTHER" id="PTHR35809">
    <property type="entry name" value="ARCHAETIDYLSERINE DECARBOXYLASE PROENZYME-RELATED"/>
    <property type="match status" value="1"/>
</dbReference>
<evidence type="ECO:0000256" key="6">
    <source>
        <dbReference type="ARBA" id="ARBA00023145"/>
    </source>
</evidence>
<dbReference type="AlphaFoldDB" id="A0A1W6N5S9"/>
<evidence type="ECO:0000256" key="11">
    <source>
        <dbReference type="HAMAP-Rule" id="MF_00664"/>
    </source>
</evidence>
<dbReference type="GO" id="GO:0004609">
    <property type="term" value="F:phosphatidylserine decarboxylase activity"/>
    <property type="evidence" value="ECO:0007669"/>
    <property type="project" value="UniProtKB-UniRule"/>
</dbReference>
<dbReference type="InterPro" id="IPR033175">
    <property type="entry name" value="PSD-A"/>
</dbReference>
<keyword evidence="8 11" id="KW-0456">Lyase</keyword>
<keyword evidence="9 11" id="KW-1208">Phospholipid metabolism</keyword>
<keyword evidence="2 11" id="KW-0444">Lipid biosynthesis</keyword>
<dbReference type="NCBIfam" id="NF003685">
    <property type="entry name" value="PRK05305.2-5"/>
    <property type="match status" value="1"/>
</dbReference>
<keyword evidence="7 11" id="KW-0594">Phospholipid biosynthesis</keyword>
<comment type="function">
    <text evidence="11">Catalyzes the formation of phosphatidylethanolamine (PtdEtn) from phosphatidylserine (PtdSer).</text>
</comment>
<organism evidence="13 14">
    <name type="scientific">Candidatus Nucleicultrix amoebiphila FS5</name>
    <dbReference type="NCBI Taxonomy" id="1414854"/>
    <lineage>
        <taxon>Bacteria</taxon>
        <taxon>Pseudomonadati</taxon>
        <taxon>Pseudomonadota</taxon>
        <taxon>Alphaproteobacteria</taxon>
        <taxon>Holosporales</taxon>
        <taxon>Candidatus Nucleicultricaceae</taxon>
        <taxon>Candidatus Nucleicultrix</taxon>
    </lineage>
</organism>
<evidence type="ECO:0000256" key="9">
    <source>
        <dbReference type="ARBA" id="ARBA00023264"/>
    </source>
</evidence>
<keyword evidence="14" id="KW-1185">Reference proteome</keyword>
<dbReference type="NCBIfam" id="NF003677">
    <property type="entry name" value="PRK05305.1-1"/>
    <property type="match status" value="1"/>
</dbReference>
<evidence type="ECO:0000256" key="2">
    <source>
        <dbReference type="ARBA" id="ARBA00022516"/>
    </source>
</evidence>
<dbReference type="HAMAP" id="MF_00664">
    <property type="entry name" value="PS_decarb_PSD_A"/>
    <property type="match status" value="1"/>
</dbReference>
<keyword evidence="12" id="KW-0812">Transmembrane</keyword>
<dbReference type="GO" id="GO:0006646">
    <property type="term" value="P:phosphatidylethanolamine biosynthetic process"/>
    <property type="evidence" value="ECO:0007669"/>
    <property type="project" value="UniProtKB-UniRule"/>
</dbReference>
<evidence type="ECO:0000256" key="4">
    <source>
        <dbReference type="ARBA" id="ARBA00023098"/>
    </source>
</evidence>
<reference evidence="13 14" key="1">
    <citation type="submission" date="2014-06" db="EMBL/GenBank/DDBJ databases">
        <title>The genome of the endonuclear symbiont Nucleicultrix amoebiphila.</title>
        <authorList>
            <person name="Schulz F."/>
            <person name="Horn M."/>
        </authorList>
    </citation>
    <scope>NUCLEOTIDE SEQUENCE [LARGE SCALE GENOMIC DNA]</scope>
    <source>
        <strain evidence="13 14">FS5</strain>
    </source>
</reference>
<feature type="active site" description="Schiff-base intermediate with substrate; via pyruvic acid" evidence="11">
    <location>
        <position position="186"/>
    </location>
</feature>
<dbReference type="Proteomes" id="UP000237351">
    <property type="component" value="Chromosome"/>
</dbReference>
<dbReference type="UniPathway" id="UPA00558">
    <property type="reaction ID" value="UER00616"/>
</dbReference>
<evidence type="ECO:0000256" key="12">
    <source>
        <dbReference type="SAM" id="Phobius"/>
    </source>
</evidence>
<dbReference type="PANTHER" id="PTHR35809:SF1">
    <property type="entry name" value="ARCHAETIDYLSERINE DECARBOXYLASE PROENZYME-RELATED"/>
    <property type="match status" value="1"/>
</dbReference>
<sequence length="228" mass="25429">MKQYLVPNIHRDGWVFIAIFAMVTFIIGLESDALAWIGAILTGWCVYFFRDPDRVTPVRTGLVVSPADGLIQSITEAPPPQEMGLKKGKYTRISIFLSVFDVHVNRVPIGGKIIKSIYHPGKFFNASLDKASIHNERQSLVVLTEDKQEIGFVQIAGLIARRIRCDVEEDQKVKTGQRFGMIRFGSRMDVYLPKETPILVLEGQRAVGGETILADFKADAGIKSGEKH</sequence>
<dbReference type="RefSeq" id="WP_085784721.1">
    <property type="nucleotide sequence ID" value="NZ_CP008743.1"/>
</dbReference>
<dbReference type="EC" id="4.1.1.65" evidence="11"/>
<evidence type="ECO:0000256" key="7">
    <source>
        <dbReference type="ARBA" id="ARBA00023209"/>
    </source>
</evidence>
<feature type="chain" id="PRO_5023514461" description="Phosphatidylserine decarboxylase beta chain" evidence="11">
    <location>
        <begin position="1"/>
        <end position="185"/>
    </location>
</feature>
<feature type="transmembrane region" description="Helical" evidence="12">
    <location>
        <begin position="12"/>
        <end position="27"/>
    </location>
</feature>
<feature type="chain" id="PRO_5023514460" description="Phosphatidylserine decarboxylase alpha chain" evidence="11">
    <location>
        <begin position="186"/>
        <end position="228"/>
    </location>
</feature>
<dbReference type="NCBIfam" id="NF003679">
    <property type="entry name" value="PRK05305.1-3"/>
    <property type="match status" value="1"/>
</dbReference>
<evidence type="ECO:0000313" key="13">
    <source>
        <dbReference type="EMBL" id="ARN85181.1"/>
    </source>
</evidence>
<dbReference type="EMBL" id="CP008743">
    <property type="protein sequence ID" value="ARN85181.1"/>
    <property type="molecule type" value="Genomic_DNA"/>
</dbReference>
<evidence type="ECO:0000256" key="10">
    <source>
        <dbReference type="ARBA" id="ARBA00023317"/>
    </source>
</evidence>
<evidence type="ECO:0000256" key="5">
    <source>
        <dbReference type="ARBA" id="ARBA00023136"/>
    </source>
</evidence>
<evidence type="ECO:0000256" key="3">
    <source>
        <dbReference type="ARBA" id="ARBA00022793"/>
    </source>
</evidence>
<dbReference type="Pfam" id="PF02666">
    <property type="entry name" value="PS_Dcarbxylase"/>
    <property type="match status" value="1"/>
</dbReference>
<comment type="pathway">
    <text evidence="11">Phospholipid metabolism; phosphatidylethanolamine biosynthesis; phosphatidylethanolamine from CDP-diacylglycerol: step 2/2.</text>
</comment>
<comment type="PTM">
    <text evidence="11">Is synthesized initially as an inactive proenzyme. Formation of the active enzyme involves a self-maturation process in which the active site pyruvoyl group is generated from an internal serine residue via an autocatalytic post-translational modification. Two non-identical subunits are generated from the proenzyme in this reaction, and the pyruvate is formed at the N-terminus of the alpha chain, which is derived from the carboxyl end of the proenzyme. The post-translation cleavage follows an unusual pathway, termed non-hydrolytic serinolysis, in which the side chain hydroxyl group of the serine supplies its oxygen atom to form the C-terminus of the beta chain, while the remainder of the serine residue undergoes an oxidative deamination to produce ammonia and the pyruvoyl prosthetic group on the alpha chain.</text>
</comment>
<feature type="modified residue" description="Pyruvic acid (Ser); by autocatalysis" evidence="11">
    <location>
        <position position="186"/>
    </location>
</feature>
<evidence type="ECO:0000256" key="8">
    <source>
        <dbReference type="ARBA" id="ARBA00023239"/>
    </source>
</evidence>
<feature type="site" description="Cleavage (non-hydrolytic); by autocatalysis" evidence="11">
    <location>
        <begin position="185"/>
        <end position="186"/>
    </location>
</feature>
<keyword evidence="12" id="KW-1133">Transmembrane helix</keyword>
<gene>
    <name evidence="11" type="primary">psd</name>
    <name evidence="13" type="ORF">GQ61_07670</name>
</gene>
<evidence type="ECO:0000313" key="14">
    <source>
        <dbReference type="Proteomes" id="UP000237351"/>
    </source>
</evidence>
<comment type="similarity">
    <text evidence="11">Belongs to the phosphatidylserine decarboxylase family. PSD-A subfamily.</text>
</comment>
<accession>A0A1W6N5S9</accession>
<dbReference type="NCBIfam" id="NF003678">
    <property type="entry name" value="PRK05305.1-2"/>
    <property type="match status" value="1"/>
</dbReference>
<dbReference type="OrthoDB" id="9790893at2"/>
<comment type="subcellular location">
    <subcellularLocation>
        <location evidence="11">Cell membrane</location>
        <topology evidence="11">Peripheral membrane protein</topology>
    </subcellularLocation>
</comment>
<keyword evidence="10 11" id="KW-0670">Pyruvate</keyword>